<dbReference type="Proteomes" id="UP000275579">
    <property type="component" value="Chromosome"/>
</dbReference>
<dbReference type="Pfam" id="PF04055">
    <property type="entry name" value="Radical_SAM"/>
    <property type="match status" value="1"/>
</dbReference>
<dbReference type="InterPro" id="IPR051198">
    <property type="entry name" value="BchE-like"/>
</dbReference>
<evidence type="ECO:0000313" key="7">
    <source>
        <dbReference type="EMBL" id="AZS69611.1"/>
    </source>
</evidence>
<dbReference type="Gene3D" id="3.80.30.20">
    <property type="entry name" value="tm_1862 like domain"/>
    <property type="match status" value="1"/>
</dbReference>
<dbReference type="InterPro" id="IPR058240">
    <property type="entry name" value="rSAM_sf"/>
</dbReference>
<evidence type="ECO:0000256" key="3">
    <source>
        <dbReference type="ARBA" id="ARBA00022723"/>
    </source>
</evidence>
<dbReference type="SFLD" id="SFLDS00029">
    <property type="entry name" value="Radical_SAM"/>
    <property type="match status" value="1"/>
</dbReference>
<dbReference type="PANTHER" id="PTHR43409">
    <property type="entry name" value="ANAEROBIC MAGNESIUM-PROTOPORPHYRIN IX MONOMETHYL ESTER CYCLASE-RELATED"/>
    <property type="match status" value="1"/>
</dbReference>
<dbReference type="AlphaFoldDB" id="A0A3Q9K637"/>
<evidence type="ECO:0000313" key="8">
    <source>
        <dbReference type="Proteomes" id="UP000275579"/>
    </source>
</evidence>
<dbReference type="EMBL" id="CP029042">
    <property type="protein sequence ID" value="AZS69611.1"/>
    <property type="molecule type" value="Genomic_DNA"/>
</dbReference>
<dbReference type="InterPro" id="IPR023404">
    <property type="entry name" value="rSAM_horseshoe"/>
</dbReference>
<gene>
    <name evidence="7" type="ORF">DDE74_00145</name>
</gene>
<dbReference type="GO" id="GO:0003824">
    <property type="term" value="F:catalytic activity"/>
    <property type="evidence" value="ECO:0007669"/>
    <property type="project" value="InterPro"/>
</dbReference>
<dbReference type="InterPro" id="IPR006638">
    <property type="entry name" value="Elp3/MiaA/NifB-like_rSAM"/>
</dbReference>
<evidence type="ECO:0000256" key="5">
    <source>
        <dbReference type="ARBA" id="ARBA00023014"/>
    </source>
</evidence>
<evidence type="ECO:0000256" key="4">
    <source>
        <dbReference type="ARBA" id="ARBA00023004"/>
    </source>
</evidence>
<dbReference type="CDD" id="cd01335">
    <property type="entry name" value="Radical_SAM"/>
    <property type="match status" value="1"/>
</dbReference>
<comment type="cofactor">
    <cofactor evidence="1">
        <name>[4Fe-4S] cluster</name>
        <dbReference type="ChEBI" id="CHEBI:49883"/>
    </cofactor>
</comment>
<dbReference type="GO" id="GO:0046872">
    <property type="term" value="F:metal ion binding"/>
    <property type="evidence" value="ECO:0007669"/>
    <property type="project" value="UniProtKB-KW"/>
</dbReference>
<evidence type="ECO:0000259" key="6">
    <source>
        <dbReference type="PROSITE" id="PS51918"/>
    </source>
</evidence>
<accession>A0A3Q9K637</accession>
<dbReference type="SUPFAM" id="SSF102114">
    <property type="entry name" value="Radical SAM enzymes"/>
    <property type="match status" value="1"/>
</dbReference>
<dbReference type="InterPro" id="IPR007197">
    <property type="entry name" value="rSAM"/>
</dbReference>
<evidence type="ECO:0000256" key="1">
    <source>
        <dbReference type="ARBA" id="ARBA00001966"/>
    </source>
</evidence>
<dbReference type="SMART" id="SM00729">
    <property type="entry name" value="Elp3"/>
    <property type="match status" value="1"/>
</dbReference>
<dbReference type="GO" id="GO:0005829">
    <property type="term" value="C:cytosol"/>
    <property type="evidence" value="ECO:0007669"/>
    <property type="project" value="TreeGrafter"/>
</dbReference>
<sequence length="447" mass="50790">MPKEFPVRVLVIWPPHVPSYFNAGHHTPLYMTARHLRRLPSVDRVDVRDAGVLNTHWKAIGDLLYQGRYDVIAMMNDFDAVDGFERFTAYARELSPDSRLITFGRLSSMNPGFFQRYGLDAIVQSGDYEAGLAHYVESLASSTPHAALPGVAVRDGERWDPPSRQGDSLAPEAWTLPDVREIPYEHYDRLYVRDEDKFCGIPFRRELVVPVARGCPIGCEFCEVHEIFGLRERRLSVDATVAYLEESLRALPFEYVSFYAPTFTLDKRWVRELCERFLADAVSPRWKCATTVHHLDAELVELMGRAGCVRISVGLETLEPDGHGSLPRAKRIQEERFRELAEQCARAGIELNAFVIIGLPGTGPEGARRTRKLVEQVGARFRPTMYTRLHDMTPSMTPMQISRYNRHLIADPHHAPDDGLYDFLFGREIRVTSVHERIPVADARSGA</sequence>
<keyword evidence="3" id="KW-0479">Metal-binding</keyword>
<keyword evidence="4" id="KW-0408">Iron</keyword>
<evidence type="ECO:0000256" key="2">
    <source>
        <dbReference type="ARBA" id="ARBA00022691"/>
    </source>
</evidence>
<feature type="domain" description="Radical SAM core" evidence="6">
    <location>
        <begin position="201"/>
        <end position="441"/>
    </location>
</feature>
<keyword evidence="5" id="KW-0411">Iron-sulfur</keyword>
<name>A0A3Q9K637_9ACTN</name>
<dbReference type="PANTHER" id="PTHR43409:SF16">
    <property type="entry name" value="SLR0320 PROTEIN"/>
    <property type="match status" value="1"/>
</dbReference>
<keyword evidence="2" id="KW-0949">S-adenosyl-L-methionine</keyword>
<protein>
    <recommendedName>
        <fullName evidence="6">Radical SAM core domain-containing protein</fullName>
    </recommendedName>
</protein>
<proteinExistence type="predicted"/>
<organism evidence="7 8">
    <name type="scientific">Streptomyces lydicus</name>
    <dbReference type="NCBI Taxonomy" id="47763"/>
    <lineage>
        <taxon>Bacteria</taxon>
        <taxon>Bacillati</taxon>
        <taxon>Actinomycetota</taxon>
        <taxon>Actinomycetes</taxon>
        <taxon>Kitasatosporales</taxon>
        <taxon>Streptomycetaceae</taxon>
        <taxon>Streptomyces</taxon>
    </lineage>
</organism>
<dbReference type="GO" id="GO:0051536">
    <property type="term" value="F:iron-sulfur cluster binding"/>
    <property type="evidence" value="ECO:0007669"/>
    <property type="project" value="UniProtKB-KW"/>
</dbReference>
<dbReference type="SFLD" id="SFLDG01082">
    <property type="entry name" value="B12-binding_domain_containing"/>
    <property type="match status" value="1"/>
</dbReference>
<dbReference type="PROSITE" id="PS51918">
    <property type="entry name" value="RADICAL_SAM"/>
    <property type="match status" value="1"/>
</dbReference>
<reference evidence="7 8" key="1">
    <citation type="submission" date="2018-04" db="EMBL/GenBank/DDBJ databases">
        <title>Complete genome sequences of Streptomyces lydicus strain WYEC and characterization of antagonistic properties of biological control agents.</title>
        <authorList>
            <person name="Mariita R.M."/>
            <person name="Sello J.K."/>
        </authorList>
    </citation>
    <scope>NUCLEOTIDE SEQUENCE [LARGE SCALE GENOMIC DNA]</scope>
    <source>
        <strain evidence="7 8">WYEC 108</strain>
    </source>
</reference>